<proteinExistence type="inferred from homology"/>
<dbReference type="PANTHER" id="PTHR28200">
    <property type="entry name" value="DASH COMPLEX SUBUNIT ASK1"/>
    <property type="match status" value="1"/>
</dbReference>
<feature type="compositionally biased region" description="Polar residues" evidence="16">
    <location>
        <begin position="178"/>
        <end position="191"/>
    </location>
</feature>
<keyword evidence="8" id="KW-0132">Cell division</keyword>
<comment type="subcellular location">
    <subcellularLocation>
        <location evidence="3">Chromosome</location>
        <location evidence="3">Centromere</location>
        <location evidence="3">Kinetochore</location>
    </subcellularLocation>
    <subcellularLocation>
        <location evidence="2">Cytoplasm</location>
        <location evidence="2">Cytoskeleton</location>
        <location evidence="2">Spindle</location>
    </subcellularLocation>
    <subcellularLocation>
        <location evidence="1">Nucleus</location>
    </subcellularLocation>
</comment>
<dbReference type="Proteomes" id="UP000242146">
    <property type="component" value="Unassembled WGS sequence"/>
</dbReference>
<dbReference type="GO" id="GO:0008608">
    <property type="term" value="P:attachment of spindle microtubules to kinetochore"/>
    <property type="evidence" value="ECO:0007669"/>
    <property type="project" value="InterPro"/>
</dbReference>
<dbReference type="GO" id="GO:0042729">
    <property type="term" value="C:DASH complex"/>
    <property type="evidence" value="ECO:0007669"/>
    <property type="project" value="InterPro"/>
</dbReference>
<evidence type="ECO:0000256" key="3">
    <source>
        <dbReference type="ARBA" id="ARBA00004629"/>
    </source>
</evidence>
<dbReference type="GO" id="GO:0051301">
    <property type="term" value="P:cell division"/>
    <property type="evidence" value="ECO:0007669"/>
    <property type="project" value="UniProtKB-KW"/>
</dbReference>
<keyword evidence="11" id="KW-0995">Kinetochore</keyword>
<dbReference type="EMBL" id="MCGT01000020">
    <property type="protein sequence ID" value="ORX51692.1"/>
    <property type="molecule type" value="Genomic_DNA"/>
</dbReference>
<evidence type="ECO:0000256" key="14">
    <source>
        <dbReference type="ARBA" id="ARBA00023306"/>
    </source>
</evidence>
<dbReference type="Pfam" id="PF08655">
    <property type="entry name" value="DASH_Ask1"/>
    <property type="match status" value="1"/>
</dbReference>
<comment type="caution">
    <text evidence="17">The sequence shown here is derived from an EMBL/GenBank/DDBJ whole genome shotgun (WGS) entry which is preliminary data.</text>
</comment>
<keyword evidence="15" id="KW-0137">Centromere</keyword>
<protein>
    <recommendedName>
        <fullName evidence="5">DASH complex subunit ASK1</fullName>
    </recommendedName>
</protein>
<dbReference type="PANTHER" id="PTHR28200:SF1">
    <property type="entry name" value="DASH COMPLEX SUBUNIT ASK1"/>
    <property type="match status" value="1"/>
</dbReference>
<evidence type="ECO:0000313" key="17">
    <source>
        <dbReference type="EMBL" id="ORX51692.1"/>
    </source>
</evidence>
<keyword evidence="13" id="KW-0539">Nucleus</keyword>
<feature type="region of interest" description="Disordered" evidence="16">
    <location>
        <begin position="178"/>
        <end position="204"/>
    </location>
</feature>
<evidence type="ECO:0000256" key="9">
    <source>
        <dbReference type="ARBA" id="ARBA00022701"/>
    </source>
</evidence>
<evidence type="ECO:0000256" key="7">
    <source>
        <dbReference type="ARBA" id="ARBA00022490"/>
    </source>
</evidence>
<comment type="similarity">
    <text evidence="4">Belongs to the DASH complex ASK1 family.</text>
</comment>
<organism evidence="17 18">
    <name type="scientific">Hesseltinella vesiculosa</name>
    <dbReference type="NCBI Taxonomy" id="101127"/>
    <lineage>
        <taxon>Eukaryota</taxon>
        <taxon>Fungi</taxon>
        <taxon>Fungi incertae sedis</taxon>
        <taxon>Mucoromycota</taxon>
        <taxon>Mucoromycotina</taxon>
        <taxon>Mucoromycetes</taxon>
        <taxon>Mucorales</taxon>
        <taxon>Cunninghamellaceae</taxon>
        <taxon>Hesseltinella</taxon>
    </lineage>
</organism>
<sequence>MNSMTEEEAAEKLEKLQQNITLTLQEIDQNFAKCNHIVTSSLLPELERYRLAVKEIWNSSKLWLCFFQSLDQLPDTSSLHDNVPKPSPFTFEAISKLYGHRSPWMRLQRDLYETMGTTDMTSIVSKGLLRPGQIRPTQPATMHDDLTVARQIGNEILQHSSEVSTADSPVPLPTFNLMNDTTGESSASSLSDIVPSNHDGHTWQ</sequence>
<dbReference type="InterPro" id="IPR013964">
    <property type="entry name" value="DASH_Ask1"/>
</dbReference>
<evidence type="ECO:0000256" key="4">
    <source>
        <dbReference type="ARBA" id="ARBA00010731"/>
    </source>
</evidence>
<keyword evidence="18" id="KW-1185">Reference proteome</keyword>
<dbReference type="GO" id="GO:0044732">
    <property type="term" value="C:mitotic spindle pole body"/>
    <property type="evidence" value="ECO:0007669"/>
    <property type="project" value="TreeGrafter"/>
</dbReference>
<evidence type="ECO:0000256" key="13">
    <source>
        <dbReference type="ARBA" id="ARBA00023242"/>
    </source>
</evidence>
<keyword evidence="14" id="KW-0131">Cell cycle</keyword>
<keyword evidence="7" id="KW-0963">Cytoplasm</keyword>
<keyword evidence="9" id="KW-0493">Microtubule</keyword>
<evidence type="ECO:0000256" key="6">
    <source>
        <dbReference type="ARBA" id="ARBA00022454"/>
    </source>
</evidence>
<name>A0A1X2GE88_9FUNG</name>
<keyword evidence="6" id="KW-0158">Chromosome</keyword>
<evidence type="ECO:0000256" key="15">
    <source>
        <dbReference type="ARBA" id="ARBA00023328"/>
    </source>
</evidence>
<evidence type="ECO:0000256" key="10">
    <source>
        <dbReference type="ARBA" id="ARBA00022776"/>
    </source>
</evidence>
<dbReference type="AlphaFoldDB" id="A0A1X2GE88"/>
<evidence type="ECO:0000256" key="1">
    <source>
        <dbReference type="ARBA" id="ARBA00004123"/>
    </source>
</evidence>
<evidence type="ECO:0000256" key="8">
    <source>
        <dbReference type="ARBA" id="ARBA00022618"/>
    </source>
</evidence>
<dbReference type="STRING" id="101127.A0A1X2GE88"/>
<accession>A0A1X2GE88</accession>
<keyword evidence="10" id="KW-0498">Mitosis</keyword>
<evidence type="ECO:0000256" key="12">
    <source>
        <dbReference type="ARBA" id="ARBA00023212"/>
    </source>
</evidence>
<evidence type="ECO:0000313" key="18">
    <source>
        <dbReference type="Proteomes" id="UP000242146"/>
    </source>
</evidence>
<dbReference type="GO" id="GO:0072686">
    <property type="term" value="C:mitotic spindle"/>
    <property type="evidence" value="ECO:0007669"/>
    <property type="project" value="InterPro"/>
</dbReference>
<evidence type="ECO:0000256" key="11">
    <source>
        <dbReference type="ARBA" id="ARBA00022838"/>
    </source>
</evidence>
<dbReference type="GO" id="GO:0005874">
    <property type="term" value="C:microtubule"/>
    <property type="evidence" value="ECO:0007669"/>
    <property type="project" value="UniProtKB-KW"/>
</dbReference>
<evidence type="ECO:0000256" key="2">
    <source>
        <dbReference type="ARBA" id="ARBA00004186"/>
    </source>
</evidence>
<dbReference type="OrthoDB" id="5573898at2759"/>
<evidence type="ECO:0000256" key="16">
    <source>
        <dbReference type="SAM" id="MobiDB-lite"/>
    </source>
</evidence>
<gene>
    <name evidence="17" type="ORF">DM01DRAFT_1408634</name>
</gene>
<evidence type="ECO:0000256" key="5">
    <source>
        <dbReference type="ARBA" id="ARBA00014520"/>
    </source>
</evidence>
<keyword evidence="12" id="KW-0206">Cytoskeleton</keyword>
<reference evidence="17 18" key="1">
    <citation type="submission" date="2016-07" db="EMBL/GenBank/DDBJ databases">
        <title>Pervasive Adenine N6-methylation of Active Genes in Fungi.</title>
        <authorList>
            <consortium name="DOE Joint Genome Institute"/>
            <person name="Mondo S.J."/>
            <person name="Dannebaum R.O."/>
            <person name="Kuo R.C."/>
            <person name="Labutti K."/>
            <person name="Haridas S."/>
            <person name="Kuo A."/>
            <person name="Salamov A."/>
            <person name="Ahrendt S.R."/>
            <person name="Lipzen A."/>
            <person name="Sullivan W."/>
            <person name="Andreopoulos W.B."/>
            <person name="Clum A."/>
            <person name="Lindquist E."/>
            <person name="Daum C."/>
            <person name="Ramamoorthy G.K."/>
            <person name="Gryganskyi A."/>
            <person name="Culley D."/>
            <person name="Magnuson J.K."/>
            <person name="James T.Y."/>
            <person name="O'Malley M.A."/>
            <person name="Stajich J.E."/>
            <person name="Spatafora J.W."/>
            <person name="Visel A."/>
            <person name="Grigoriev I.V."/>
        </authorList>
    </citation>
    <scope>NUCLEOTIDE SEQUENCE [LARGE SCALE GENOMIC DNA]</scope>
    <source>
        <strain evidence="17 18">NRRL 3301</strain>
    </source>
</reference>